<dbReference type="InterPro" id="IPR000843">
    <property type="entry name" value="HTH_LacI"/>
</dbReference>
<dbReference type="GO" id="GO:0000976">
    <property type="term" value="F:transcription cis-regulatory region binding"/>
    <property type="evidence" value="ECO:0007669"/>
    <property type="project" value="TreeGrafter"/>
</dbReference>
<evidence type="ECO:0000256" key="3">
    <source>
        <dbReference type="ARBA" id="ARBA00023163"/>
    </source>
</evidence>
<dbReference type="PANTHER" id="PTHR30146:SF154">
    <property type="entry name" value="TRANSCRIPTION REGULATOR, MEMBER OF GALR FAMILY"/>
    <property type="match status" value="1"/>
</dbReference>
<dbReference type="SUPFAM" id="SSF47413">
    <property type="entry name" value="lambda repressor-like DNA-binding domains"/>
    <property type="match status" value="1"/>
</dbReference>
<dbReference type="GO" id="GO:0003700">
    <property type="term" value="F:DNA-binding transcription factor activity"/>
    <property type="evidence" value="ECO:0007669"/>
    <property type="project" value="TreeGrafter"/>
</dbReference>
<dbReference type="AlphaFoldDB" id="A0A0R2HXI8"/>
<dbReference type="PATRIC" id="fig|1449336.4.peg.464"/>
<dbReference type="EMBL" id="JQBS01000007">
    <property type="protein sequence ID" value="KRN57472.1"/>
    <property type="molecule type" value="Genomic_DNA"/>
</dbReference>
<feature type="domain" description="HTH lacI-type" evidence="4">
    <location>
        <begin position="6"/>
        <end position="60"/>
    </location>
</feature>
<accession>A0A0R2HXI8</accession>
<dbReference type="PROSITE" id="PS50932">
    <property type="entry name" value="HTH_LACI_2"/>
    <property type="match status" value="1"/>
</dbReference>
<dbReference type="SUPFAM" id="SSF53822">
    <property type="entry name" value="Periplasmic binding protein-like I"/>
    <property type="match status" value="1"/>
</dbReference>
<evidence type="ECO:0000256" key="1">
    <source>
        <dbReference type="ARBA" id="ARBA00023015"/>
    </source>
</evidence>
<dbReference type="InterPro" id="IPR028082">
    <property type="entry name" value="Peripla_BP_I"/>
</dbReference>
<organism evidence="5 6">
    <name type="scientific">Carnobacterium divergens DSM 20623</name>
    <dbReference type="NCBI Taxonomy" id="1449336"/>
    <lineage>
        <taxon>Bacteria</taxon>
        <taxon>Bacillati</taxon>
        <taxon>Bacillota</taxon>
        <taxon>Bacilli</taxon>
        <taxon>Lactobacillales</taxon>
        <taxon>Carnobacteriaceae</taxon>
        <taxon>Carnobacterium</taxon>
    </lineage>
</organism>
<keyword evidence="1" id="KW-0805">Transcription regulation</keyword>
<dbReference type="Proteomes" id="UP000051658">
    <property type="component" value="Unassembled WGS sequence"/>
</dbReference>
<sequence>MNQLMVTLTDVAKRANVSKMTVSRVINHPEQVTDELKELVFKAMKELDYRPNVAAKALANNRTQVIKFFILEEMDTTEPYYMNLLTGIAKELDKYHYTLQLVTKNSFDIGACDGYIITGMREEDYRWIEGAKKPVVLFGENHHGYDFVDTDNKYGTTLATQHAIQQGFTSIVFIGINVKEPFEYSREAGYINTMQQHGLVPVIHRFENRSRYSSEFIIENWNQFKPGTAFICSSDRLAIGIERSILTLGGKIPQEYGIIGNDGVFLDQIASPPLTTVKQSVIEMGVDCARMLLNKIEQQGAPQGSHFFQPELVIRESTVPVIKPE</sequence>
<dbReference type="PANTHER" id="PTHR30146">
    <property type="entry name" value="LACI-RELATED TRANSCRIPTIONAL REPRESSOR"/>
    <property type="match status" value="1"/>
</dbReference>
<dbReference type="InterPro" id="IPR046335">
    <property type="entry name" value="LacI/GalR-like_sensor"/>
</dbReference>
<dbReference type="Pfam" id="PF00356">
    <property type="entry name" value="LacI"/>
    <property type="match status" value="1"/>
</dbReference>
<protein>
    <submittedName>
        <fullName evidence="5">Transcriptional regulator</fullName>
    </submittedName>
</protein>
<name>A0A0R2HXI8_CARDV</name>
<dbReference type="Gene3D" id="3.40.50.2300">
    <property type="match status" value="2"/>
</dbReference>
<proteinExistence type="predicted"/>
<reference evidence="5 6" key="1">
    <citation type="journal article" date="2015" name="Genome Announc.">
        <title>Expanding the biotechnology potential of lactobacilli through comparative genomics of 213 strains and associated genera.</title>
        <authorList>
            <person name="Sun Z."/>
            <person name="Harris H.M."/>
            <person name="McCann A."/>
            <person name="Guo C."/>
            <person name="Argimon S."/>
            <person name="Zhang W."/>
            <person name="Yang X."/>
            <person name="Jeffery I.B."/>
            <person name="Cooney J.C."/>
            <person name="Kagawa T.F."/>
            <person name="Liu W."/>
            <person name="Song Y."/>
            <person name="Salvetti E."/>
            <person name="Wrobel A."/>
            <person name="Rasinkangas P."/>
            <person name="Parkhill J."/>
            <person name="Rea M.C."/>
            <person name="O'Sullivan O."/>
            <person name="Ritari J."/>
            <person name="Douillard F.P."/>
            <person name="Paul Ross R."/>
            <person name="Yang R."/>
            <person name="Briner A.E."/>
            <person name="Felis G.E."/>
            <person name="de Vos W.M."/>
            <person name="Barrangou R."/>
            <person name="Klaenhammer T.R."/>
            <person name="Caufield P.W."/>
            <person name="Cui Y."/>
            <person name="Zhang H."/>
            <person name="O'Toole P.W."/>
        </authorList>
    </citation>
    <scope>NUCLEOTIDE SEQUENCE [LARGE SCALE GENOMIC DNA]</scope>
    <source>
        <strain evidence="5 6">DSM 20623</strain>
    </source>
</reference>
<comment type="caution">
    <text evidence="5">The sequence shown here is derived from an EMBL/GenBank/DDBJ whole genome shotgun (WGS) entry which is preliminary data.</text>
</comment>
<dbReference type="PRINTS" id="PR00036">
    <property type="entry name" value="HTHLACI"/>
</dbReference>
<keyword evidence="6" id="KW-1185">Reference proteome</keyword>
<dbReference type="eggNOG" id="COG1609">
    <property type="taxonomic scope" value="Bacteria"/>
</dbReference>
<dbReference type="SMART" id="SM00354">
    <property type="entry name" value="HTH_LACI"/>
    <property type="match status" value="1"/>
</dbReference>
<evidence type="ECO:0000256" key="2">
    <source>
        <dbReference type="ARBA" id="ARBA00023125"/>
    </source>
</evidence>
<dbReference type="Pfam" id="PF13377">
    <property type="entry name" value="Peripla_BP_3"/>
    <property type="match status" value="1"/>
</dbReference>
<dbReference type="InterPro" id="IPR010982">
    <property type="entry name" value="Lambda_DNA-bd_dom_sf"/>
</dbReference>
<evidence type="ECO:0000313" key="6">
    <source>
        <dbReference type="Proteomes" id="UP000051658"/>
    </source>
</evidence>
<keyword evidence="2" id="KW-0238">DNA-binding</keyword>
<dbReference type="Gene3D" id="1.10.260.40">
    <property type="entry name" value="lambda repressor-like DNA-binding domains"/>
    <property type="match status" value="1"/>
</dbReference>
<gene>
    <name evidence="5" type="ORF">IV74_GL000457</name>
</gene>
<keyword evidence="3" id="KW-0804">Transcription</keyword>
<evidence type="ECO:0000313" key="5">
    <source>
        <dbReference type="EMBL" id="KRN57472.1"/>
    </source>
</evidence>
<dbReference type="PROSITE" id="PS00356">
    <property type="entry name" value="HTH_LACI_1"/>
    <property type="match status" value="1"/>
</dbReference>
<dbReference type="CDD" id="cd01392">
    <property type="entry name" value="HTH_LacI"/>
    <property type="match status" value="1"/>
</dbReference>
<evidence type="ECO:0000259" key="4">
    <source>
        <dbReference type="PROSITE" id="PS50932"/>
    </source>
</evidence>